<proteinExistence type="predicted"/>
<keyword evidence="1" id="KW-0238">DNA-binding</keyword>
<dbReference type="RefSeq" id="WP_158246239.1">
    <property type="nucleotide sequence ID" value="NZ_CP133983.1"/>
</dbReference>
<dbReference type="SUPFAM" id="SSF47413">
    <property type="entry name" value="lambda repressor-like DNA-binding domains"/>
    <property type="match status" value="2"/>
</dbReference>
<sequence length="248" mass="27776">MESLPHIKQIHQSLLDAKHHDGGLLKRFGAWLRQEREQHGLTATELARRIGVSQVLITRVEHANAVLSEDKLSKVFEVLQLGANAWHQFMESGQEPTLQELAQFLHAQLQAARVGCPSLIGEFGQHVRYHRCERHWTEGELALRVGVTKQTICGVEQGRMVPSAALIGHLAEELDLSLRQWHMPSDSSTSTDLIAQALNRLWGGLSDGDKMLLLGMTERLSGTRPLWEPKRDSWDVPSPLPDLMGLDS</sequence>
<feature type="domain" description="HTH cro/C1-type" evidence="3">
    <location>
        <begin position="127"/>
        <end position="181"/>
    </location>
</feature>
<reference evidence="4 5" key="1">
    <citation type="journal article" date="2019" name="Sci. Rep.">
        <title>Sulfobacillus thermotolerans: new insights into resistance and metabolic capacities of acidophilic chemolithotrophs.</title>
        <authorList>
            <person name="Panyushkina A.E."/>
            <person name="Babenko V.V."/>
            <person name="Nikitina A.S."/>
            <person name="Selezneva O.V."/>
            <person name="Tsaplina I.A."/>
            <person name="Letarova M.A."/>
            <person name="Kostryukova E.S."/>
            <person name="Letarov A.V."/>
        </authorList>
    </citation>
    <scope>NUCLEOTIDE SEQUENCE [LARGE SCALE GENOMIC DNA]</scope>
    <source>
        <strain evidence="4 5">Kr1</strain>
    </source>
</reference>
<accession>A0ABN5GYK5</accession>
<dbReference type="SMART" id="SM00530">
    <property type="entry name" value="HTH_XRE"/>
    <property type="match status" value="2"/>
</dbReference>
<dbReference type="PANTHER" id="PTHR46797:SF1">
    <property type="entry name" value="METHYLPHOSPHONATE SYNTHASE"/>
    <property type="match status" value="1"/>
</dbReference>
<dbReference type="InterPro" id="IPR050807">
    <property type="entry name" value="TransReg_Diox_bact_type"/>
</dbReference>
<feature type="region of interest" description="Disordered" evidence="2">
    <location>
        <begin position="227"/>
        <end position="248"/>
    </location>
</feature>
<evidence type="ECO:0000313" key="5">
    <source>
        <dbReference type="Proteomes" id="UP000325292"/>
    </source>
</evidence>
<feature type="domain" description="HTH cro/C1-type" evidence="3">
    <location>
        <begin position="32"/>
        <end position="86"/>
    </location>
</feature>
<evidence type="ECO:0000256" key="1">
    <source>
        <dbReference type="ARBA" id="ARBA00023125"/>
    </source>
</evidence>
<dbReference type="EMBL" id="CP019454">
    <property type="protein sequence ID" value="AUW93538.1"/>
    <property type="molecule type" value="Genomic_DNA"/>
</dbReference>
<dbReference type="InterPro" id="IPR001387">
    <property type="entry name" value="Cro/C1-type_HTH"/>
</dbReference>
<dbReference type="InterPro" id="IPR010982">
    <property type="entry name" value="Lambda_DNA-bd_dom_sf"/>
</dbReference>
<dbReference type="CDD" id="cd00093">
    <property type="entry name" value="HTH_XRE"/>
    <property type="match status" value="2"/>
</dbReference>
<dbReference type="Pfam" id="PF01381">
    <property type="entry name" value="HTH_3"/>
    <property type="match status" value="2"/>
</dbReference>
<gene>
    <name evidence="4" type="ORF">BXT84_05935</name>
</gene>
<dbReference type="PROSITE" id="PS50943">
    <property type="entry name" value="HTH_CROC1"/>
    <property type="match status" value="2"/>
</dbReference>
<evidence type="ECO:0000259" key="3">
    <source>
        <dbReference type="PROSITE" id="PS50943"/>
    </source>
</evidence>
<evidence type="ECO:0000256" key="2">
    <source>
        <dbReference type="SAM" id="MobiDB-lite"/>
    </source>
</evidence>
<evidence type="ECO:0000313" key="4">
    <source>
        <dbReference type="EMBL" id="AUW93538.1"/>
    </source>
</evidence>
<organism evidence="4 5">
    <name type="scientific">Sulfobacillus thermotolerans</name>
    <dbReference type="NCBI Taxonomy" id="338644"/>
    <lineage>
        <taxon>Bacteria</taxon>
        <taxon>Bacillati</taxon>
        <taxon>Bacillota</taxon>
        <taxon>Clostridia</taxon>
        <taxon>Eubacteriales</taxon>
        <taxon>Clostridiales Family XVII. Incertae Sedis</taxon>
        <taxon>Sulfobacillus</taxon>
    </lineage>
</organism>
<keyword evidence="5" id="KW-1185">Reference proteome</keyword>
<dbReference type="Gene3D" id="1.10.260.40">
    <property type="entry name" value="lambda repressor-like DNA-binding domains"/>
    <property type="match status" value="2"/>
</dbReference>
<dbReference type="Proteomes" id="UP000325292">
    <property type="component" value="Chromosome"/>
</dbReference>
<protein>
    <recommendedName>
        <fullName evidence="3">HTH cro/C1-type domain-containing protein</fullName>
    </recommendedName>
</protein>
<dbReference type="PANTHER" id="PTHR46797">
    <property type="entry name" value="HTH-TYPE TRANSCRIPTIONAL REGULATOR"/>
    <property type="match status" value="1"/>
</dbReference>
<name>A0ABN5GYK5_9FIRM</name>